<proteinExistence type="inferred from homology"/>
<evidence type="ECO:0000256" key="5">
    <source>
        <dbReference type="ARBA" id="ARBA00022679"/>
    </source>
</evidence>
<dbReference type="Pfam" id="PF00155">
    <property type="entry name" value="Aminotran_1_2"/>
    <property type="match status" value="1"/>
</dbReference>
<organism evidence="8 9">
    <name type="scientific">Phototrophicus methaneseepsis</name>
    <dbReference type="NCBI Taxonomy" id="2710758"/>
    <lineage>
        <taxon>Bacteria</taxon>
        <taxon>Bacillati</taxon>
        <taxon>Chloroflexota</taxon>
        <taxon>Candidatus Thermofontia</taxon>
        <taxon>Phototrophicales</taxon>
        <taxon>Phototrophicaceae</taxon>
        <taxon>Phototrophicus</taxon>
    </lineage>
</organism>
<reference evidence="8 9" key="1">
    <citation type="submission" date="2020-02" db="EMBL/GenBank/DDBJ databases">
        <authorList>
            <person name="Zheng R.K."/>
            <person name="Sun C.M."/>
        </authorList>
    </citation>
    <scope>NUCLEOTIDE SEQUENCE [LARGE SCALE GENOMIC DNA]</scope>
    <source>
        <strain evidence="9">rifampicinis</strain>
    </source>
</reference>
<keyword evidence="5 8" id="KW-0808">Transferase</keyword>
<dbReference type="EMBL" id="CP062983">
    <property type="protein sequence ID" value="QPC82653.1"/>
    <property type="molecule type" value="Genomic_DNA"/>
</dbReference>
<protein>
    <submittedName>
        <fullName evidence="8">PLP-dependent aminotransferase family protein</fullName>
    </submittedName>
</protein>
<dbReference type="InterPro" id="IPR004839">
    <property type="entry name" value="Aminotransferase_I/II_large"/>
</dbReference>
<evidence type="ECO:0000256" key="1">
    <source>
        <dbReference type="ARBA" id="ARBA00001933"/>
    </source>
</evidence>
<dbReference type="GO" id="GO:0008483">
    <property type="term" value="F:transaminase activity"/>
    <property type="evidence" value="ECO:0007669"/>
    <property type="project" value="UniProtKB-KW"/>
</dbReference>
<gene>
    <name evidence="8" type="ORF">G4Y79_23690</name>
</gene>
<name>A0A7S8E930_9CHLR</name>
<comment type="similarity">
    <text evidence="2">Belongs to the class-I pyridoxal-phosphate-dependent aminotransferase family.</text>
</comment>
<evidence type="ECO:0000259" key="7">
    <source>
        <dbReference type="Pfam" id="PF00155"/>
    </source>
</evidence>
<dbReference type="PANTHER" id="PTHR42790:SF19">
    <property type="entry name" value="KYNURENINE_ALPHA-AMINOADIPATE AMINOTRANSFERASE, MITOCHONDRIAL"/>
    <property type="match status" value="1"/>
</dbReference>
<dbReference type="InterPro" id="IPR015422">
    <property type="entry name" value="PyrdxlP-dep_Trfase_small"/>
</dbReference>
<dbReference type="InterPro" id="IPR015424">
    <property type="entry name" value="PyrdxlP-dep_Trfase"/>
</dbReference>
<dbReference type="GO" id="GO:0030170">
    <property type="term" value="F:pyridoxal phosphate binding"/>
    <property type="evidence" value="ECO:0007669"/>
    <property type="project" value="InterPro"/>
</dbReference>
<dbReference type="FunFam" id="3.40.640.10:FF:000053">
    <property type="entry name" value="Aminotransferase, class I"/>
    <property type="match status" value="1"/>
</dbReference>
<evidence type="ECO:0000256" key="4">
    <source>
        <dbReference type="ARBA" id="ARBA00022576"/>
    </source>
</evidence>
<accession>A0A7S8E930</accession>
<dbReference type="Gene3D" id="3.40.640.10">
    <property type="entry name" value="Type I PLP-dependent aspartate aminotransferase-like (Major domain)"/>
    <property type="match status" value="1"/>
</dbReference>
<keyword evidence="6" id="KW-0663">Pyridoxal phosphate</keyword>
<dbReference type="InterPro" id="IPR015421">
    <property type="entry name" value="PyrdxlP-dep_Trfase_major"/>
</dbReference>
<keyword evidence="4 8" id="KW-0032">Aminotransferase</keyword>
<evidence type="ECO:0000256" key="6">
    <source>
        <dbReference type="ARBA" id="ARBA00022898"/>
    </source>
</evidence>
<dbReference type="PANTHER" id="PTHR42790">
    <property type="entry name" value="AMINOTRANSFERASE"/>
    <property type="match status" value="1"/>
</dbReference>
<dbReference type="CDD" id="cd00609">
    <property type="entry name" value="AAT_like"/>
    <property type="match status" value="1"/>
</dbReference>
<comment type="subunit">
    <text evidence="3">Homodimer.</text>
</comment>
<evidence type="ECO:0000256" key="2">
    <source>
        <dbReference type="ARBA" id="ARBA00007441"/>
    </source>
</evidence>
<dbReference type="KEGG" id="pmet:G4Y79_23690"/>
<dbReference type="Gene3D" id="3.90.1150.10">
    <property type="entry name" value="Aspartate Aminotransferase, domain 1"/>
    <property type="match status" value="1"/>
</dbReference>
<feature type="domain" description="Aminotransferase class I/classII large" evidence="7">
    <location>
        <begin position="62"/>
        <end position="386"/>
    </location>
</feature>
<dbReference type="InterPro" id="IPR050859">
    <property type="entry name" value="Class-I_PLP-dep_aminotransf"/>
</dbReference>
<evidence type="ECO:0000313" key="9">
    <source>
        <dbReference type="Proteomes" id="UP000594468"/>
    </source>
</evidence>
<dbReference type="SUPFAM" id="SSF53383">
    <property type="entry name" value="PLP-dependent transferases"/>
    <property type="match status" value="1"/>
</dbReference>
<dbReference type="AlphaFoldDB" id="A0A7S8E930"/>
<dbReference type="RefSeq" id="WP_195170722.1">
    <property type="nucleotide sequence ID" value="NZ_CP062983.1"/>
</dbReference>
<comment type="cofactor">
    <cofactor evidence="1">
        <name>pyridoxal 5'-phosphate</name>
        <dbReference type="ChEBI" id="CHEBI:597326"/>
    </cofactor>
</comment>
<evidence type="ECO:0000313" key="8">
    <source>
        <dbReference type="EMBL" id="QPC82653.1"/>
    </source>
</evidence>
<dbReference type="GO" id="GO:1901605">
    <property type="term" value="P:alpha-amino acid metabolic process"/>
    <property type="evidence" value="ECO:0007669"/>
    <property type="project" value="TreeGrafter"/>
</dbReference>
<evidence type="ECO:0000256" key="3">
    <source>
        <dbReference type="ARBA" id="ARBA00011738"/>
    </source>
</evidence>
<keyword evidence="9" id="KW-1185">Reference proteome</keyword>
<dbReference type="Proteomes" id="UP000594468">
    <property type="component" value="Chromosome"/>
</dbReference>
<sequence length="398" mass="44004">MRIEDKLSARTQFMHANVTREILKVVGQPGMISLAGGIPAPESFPIDIIRDLTNEVLDEFGPAALQYDQTEGFTPLRMALMDYMPTRGVVNVNLDTLNIFSGSQSTLDLISKVLITPGDTIAIEAPSYLGAISAFNAYQPTYVSIATDENGMIPEALEETLKTQTIKFIYLVPTFQNPTGRTLSLERRKRVAELLQQYDVLLVEDDPYSALRYSGEALPPIQQFAPDHVIYSSTFSKILSPGLRLGFCVAPAPLARWLAIAKQGSDLHTQTLGQAIAALYLRGGYLTDHLPNIIALYRPRLESMLNALANYMPEGFTWSHPEGGMFLWLAGPEGLDTDVLYQECVARGVAFVPGRYFYYDYSQGLNTMRLNFTMVSPAVVDKAVKILAETAQDTLITD</sequence>